<dbReference type="EMBL" id="JXXR01000008">
    <property type="protein sequence ID" value="KJY74859.1"/>
    <property type="molecule type" value="Genomic_DNA"/>
</dbReference>
<evidence type="ECO:0000313" key="1">
    <source>
        <dbReference type="EMBL" id="KJY74859.1"/>
    </source>
</evidence>
<gene>
    <name evidence="1" type="ORF">TW71_07870</name>
</gene>
<dbReference type="AlphaFoldDB" id="A0A2A2MQU2"/>
<protein>
    <submittedName>
        <fullName evidence="1">Uncharacterized protein</fullName>
    </submittedName>
</protein>
<name>A0A2A2MQU2_9VIBR</name>
<accession>A0A2A2MQU2</accession>
<dbReference type="Gene3D" id="2.60.40.2020">
    <property type="match status" value="1"/>
</dbReference>
<organism evidence="1">
    <name type="scientific">Vibrio coralliilyticus</name>
    <dbReference type="NCBI Taxonomy" id="190893"/>
    <lineage>
        <taxon>Bacteria</taxon>
        <taxon>Pseudomonadati</taxon>
        <taxon>Pseudomonadota</taxon>
        <taxon>Gammaproteobacteria</taxon>
        <taxon>Vibrionales</taxon>
        <taxon>Vibrionaceae</taxon>
        <taxon>Vibrio</taxon>
    </lineage>
</organism>
<proteinExistence type="predicted"/>
<sequence length="240" mass="27421">MTTLQQKHIKKGSTFQIELKGNASTGMNWCLKTLPSSLMLVGTEVYPDPHPRHVVGYGNTQAFTFKAIATTTQPQMLEFVLMRVWETEAAETQQFEVTVSEHDHEVSYQVINNYFSGNTLPADEQRYFVFDDLKAFQSVFHPAATMGPQTWLTEKDFKHHLVVAVVEPEAQAITEYAFNTPPYIENDTLVLNYRTEQRPTVGTTFRFSKIIMVERGDYQAVRFIDNEHEITEPVPALTHA</sequence>
<dbReference type="SUPFAM" id="SSF141066">
    <property type="entry name" value="ICP-like"/>
    <property type="match status" value="1"/>
</dbReference>
<reference evidence="1" key="1">
    <citation type="journal article" date="2015" name="BMC Genomics">
        <title>Genome mining reveals unlocked bioactive potential of marine Gram-negative bacteria.</title>
        <authorList>
            <person name="Machado H."/>
            <person name="Sonnenschein E.C."/>
            <person name="Melchiorsen J."/>
            <person name="Gram L."/>
        </authorList>
    </citation>
    <scope>NUCLEOTIDE SEQUENCE</scope>
    <source>
        <strain evidence="1">S2052</strain>
    </source>
</reference>
<dbReference type="InterPro" id="IPR036331">
    <property type="entry name" value="Chagasin-like_sf"/>
</dbReference>
<dbReference type="Pfam" id="PF09394">
    <property type="entry name" value="Inhibitor_I42"/>
    <property type="match status" value="1"/>
</dbReference>
<dbReference type="InterPro" id="IPR018990">
    <property type="entry name" value="Prot_inh_I42_chagasin"/>
</dbReference>
<comment type="caution">
    <text evidence="1">The sequence shown here is derived from an EMBL/GenBank/DDBJ whole genome shotgun (WGS) entry which is preliminary data.</text>
</comment>
<dbReference type="RefSeq" id="WP_045985481.1">
    <property type="nucleotide sequence ID" value="NZ_CP063053.1"/>
</dbReference>